<gene>
    <name evidence="2" type="ORF">S01H4_30870</name>
</gene>
<feature type="non-terminal residue" evidence="2">
    <location>
        <position position="1"/>
    </location>
</feature>
<organism evidence="2">
    <name type="scientific">marine sediment metagenome</name>
    <dbReference type="NCBI Taxonomy" id="412755"/>
    <lineage>
        <taxon>unclassified sequences</taxon>
        <taxon>metagenomes</taxon>
        <taxon>ecological metagenomes</taxon>
    </lineage>
</organism>
<accession>X1B4K3</accession>
<reference evidence="2" key="1">
    <citation type="journal article" date="2014" name="Front. Microbiol.">
        <title>High frequency of phylogenetically diverse reductive dehalogenase-homologous genes in deep subseafloor sedimentary metagenomes.</title>
        <authorList>
            <person name="Kawai M."/>
            <person name="Futagami T."/>
            <person name="Toyoda A."/>
            <person name="Takaki Y."/>
            <person name="Nishi S."/>
            <person name="Hori S."/>
            <person name="Arai W."/>
            <person name="Tsubouchi T."/>
            <person name="Morono Y."/>
            <person name="Uchiyama I."/>
            <person name="Ito T."/>
            <person name="Fujiyama A."/>
            <person name="Inagaki F."/>
            <person name="Takami H."/>
        </authorList>
    </citation>
    <scope>NUCLEOTIDE SEQUENCE</scope>
    <source>
        <strain evidence="2">Expedition CK06-06</strain>
    </source>
</reference>
<protein>
    <submittedName>
        <fullName evidence="2">Uncharacterized protein</fullName>
    </submittedName>
</protein>
<evidence type="ECO:0000313" key="2">
    <source>
        <dbReference type="EMBL" id="GAG76242.1"/>
    </source>
</evidence>
<feature type="region of interest" description="Disordered" evidence="1">
    <location>
        <begin position="1"/>
        <end position="36"/>
    </location>
</feature>
<dbReference type="EMBL" id="BART01015973">
    <property type="protein sequence ID" value="GAG76242.1"/>
    <property type="molecule type" value="Genomic_DNA"/>
</dbReference>
<sequence>GCAEQARYTRRKHVAPVHNDSSIPAACHDGQGDSGKKRTKAWARQIGLIAGEFPGTLSFKELLNLDIRDEETLAVEAKKREVRREISLLQAVRFGTHATQSSYEEQLQRLQFELKKYEEEY</sequence>
<comment type="caution">
    <text evidence="2">The sequence shown here is derived from an EMBL/GenBank/DDBJ whole genome shotgun (WGS) entry which is preliminary data.</text>
</comment>
<dbReference type="AlphaFoldDB" id="X1B4K3"/>
<evidence type="ECO:0000256" key="1">
    <source>
        <dbReference type="SAM" id="MobiDB-lite"/>
    </source>
</evidence>
<name>X1B4K3_9ZZZZ</name>
<proteinExistence type="predicted"/>